<dbReference type="InterPro" id="IPR050482">
    <property type="entry name" value="Sensor_HK_TwoCompSys"/>
</dbReference>
<evidence type="ECO:0000256" key="5">
    <source>
        <dbReference type="ARBA" id="ARBA00023012"/>
    </source>
</evidence>
<evidence type="ECO:0000256" key="3">
    <source>
        <dbReference type="ARBA" id="ARBA00022679"/>
    </source>
</evidence>
<evidence type="ECO:0000313" key="9">
    <source>
        <dbReference type="Proteomes" id="UP001164439"/>
    </source>
</evidence>
<dbReference type="GO" id="GO:0005524">
    <property type="term" value="F:ATP binding"/>
    <property type="evidence" value="ECO:0007669"/>
    <property type="project" value="UniProtKB-KW"/>
</dbReference>
<evidence type="ECO:0000256" key="6">
    <source>
        <dbReference type="SAM" id="Phobius"/>
    </source>
</evidence>
<dbReference type="SUPFAM" id="SSF55874">
    <property type="entry name" value="ATPase domain of HSP90 chaperone/DNA topoisomerase II/histidine kinase"/>
    <property type="match status" value="1"/>
</dbReference>
<keyword evidence="6" id="KW-1133">Transmembrane helix</keyword>
<dbReference type="PANTHER" id="PTHR24421">
    <property type="entry name" value="NITRATE/NITRITE SENSOR PROTEIN NARX-RELATED"/>
    <property type="match status" value="1"/>
</dbReference>
<evidence type="ECO:0000256" key="2">
    <source>
        <dbReference type="ARBA" id="ARBA00012438"/>
    </source>
</evidence>
<dbReference type="Proteomes" id="UP001164439">
    <property type="component" value="Chromosome"/>
</dbReference>
<reference evidence="8" key="1">
    <citation type="submission" date="2022-12" db="EMBL/GenBank/DDBJ databases">
        <authorList>
            <person name="Ruckert C."/>
            <person name="Busche T."/>
            <person name="Kalinowski J."/>
            <person name="Wittmann C."/>
        </authorList>
    </citation>
    <scope>NUCLEOTIDE SEQUENCE</scope>
    <source>
        <strain evidence="8">DSM 40467</strain>
    </source>
</reference>
<feature type="transmembrane region" description="Helical" evidence="6">
    <location>
        <begin position="150"/>
        <end position="172"/>
    </location>
</feature>
<accession>A0ABY7KM85</accession>
<dbReference type="SMART" id="SM00387">
    <property type="entry name" value="HATPase_c"/>
    <property type="match status" value="1"/>
</dbReference>
<dbReference type="PRINTS" id="PR00344">
    <property type="entry name" value="BCTRLSENSOR"/>
</dbReference>
<keyword evidence="5" id="KW-0902">Two-component regulatory system</keyword>
<dbReference type="RefSeq" id="WP_269663146.1">
    <property type="nucleotide sequence ID" value="NZ_CP114413.1"/>
</dbReference>
<organism evidence="8 9">
    <name type="scientific">Streptomyces cinnabarinus</name>
    <dbReference type="NCBI Taxonomy" id="67287"/>
    <lineage>
        <taxon>Bacteria</taxon>
        <taxon>Bacillati</taxon>
        <taxon>Actinomycetota</taxon>
        <taxon>Actinomycetes</taxon>
        <taxon>Kitasatosporales</taxon>
        <taxon>Streptomycetaceae</taxon>
        <taxon>Streptomyces</taxon>
    </lineage>
</organism>
<gene>
    <name evidence="8" type="ORF">STRCI_007176</name>
</gene>
<dbReference type="EC" id="2.7.13.3" evidence="2"/>
<dbReference type="InterPro" id="IPR004358">
    <property type="entry name" value="Sig_transdc_His_kin-like_C"/>
</dbReference>
<keyword evidence="3" id="KW-0808">Transferase</keyword>
<dbReference type="EMBL" id="CP114413">
    <property type="protein sequence ID" value="WAZ25666.1"/>
    <property type="molecule type" value="Genomic_DNA"/>
</dbReference>
<dbReference type="Pfam" id="PF02518">
    <property type="entry name" value="HATPase_c"/>
    <property type="match status" value="1"/>
</dbReference>
<evidence type="ECO:0000256" key="1">
    <source>
        <dbReference type="ARBA" id="ARBA00000085"/>
    </source>
</evidence>
<evidence type="ECO:0000313" key="8">
    <source>
        <dbReference type="EMBL" id="WAZ25666.1"/>
    </source>
</evidence>
<keyword evidence="9" id="KW-1185">Reference proteome</keyword>
<feature type="transmembrane region" description="Helical" evidence="6">
    <location>
        <begin position="57"/>
        <end position="78"/>
    </location>
</feature>
<feature type="domain" description="Histidine kinase/HSP90-like ATPase" evidence="7">
    <location>
        <begin position="431"/>
        <end position="521"/>
    </location>
</feature>
<dbReference type="InterPro" id="IPR003594">
    <property type="entry name" value="HATPase_dom"/>
</dbReference>
<comment type="catalytic activity">
    <reaction evidence="1">
        <text>ATP + protein L-histidine = ADP + protein N-phospho-L-histidine.</text>
        <dbReference type="EC" id="2.7.13.3"/>
    </reaction>
</comment>
<evidence type="ECO:0000259" key="7">
    <source>
        <dbReference type="SMART" id="SM00387"/>
    </source>
</evidence>
<dbReference type="InterPro" id="IPR036890">
    <property type="entry name" value="HATPase_C_sf"/>
</dbReference>
<proteinExistence type="predicted"/>
<keyword evidence="6" id="KW-0812">Transmembrane</keyword>
<keyword evidence="8" id="KW-0067">ATP-binding</keyword>
<sequence length="522" mass="54782">MAAVLAMAAVTGFGIVSESLAFGWDQPGRWAPDLVVGVTFAGAACRVGPRARGAAGLLALTSVAWFAANLQPGTLLFWHRGALIHLLLAHPGLWPRSRPALAGVAVGYAASIGNWWRHDAATLVLSAAVMGLLLHEHTRTRGRGARHRRVVLWAGTALCTALASGAAARLAVGAASAAMTPALWLYEAALCAVAVLAAQGARGRSEPATVTDLVVELGEHRSGLLRDALVRALDDDSLVVGYWQASHGTYLDPSGRPVALPGAADGRTVTRIERDGHAFAVLVHDPAVLDDPALVAAVESATRLTAAHAALHAELRAQIDEVKASRRRLLFAADGERRQLERRLHEGPQQRLTALRETLHALGTEPDGPGAEALARATDRLDNTMAELHTLALGLHPRELGDGLNSALTTLAARQALPVRLDVVDERFAAEFEAAVYYAVAEALTNVVKHAEASRAEVEVRRADTAVLITVRDDGVGGADPGLGSGLKGLADRVEALGGTFGLVSDRGTGSVLSARIPLTRR</sequence>
<name>A0ABY7KM85_9ACTN</name>
<dbReference type="Gene3D" id="3.30.565.10">
    <property type="entry name" value="Histidine kinase-like ATPase, C-terminal domain"/>
    <property type="match status" value="1"/>
</dbReference>
<protein>
    <recommendedName>
        <fullName evidence="2">histidine kinase</fullName>
        <ecNumber evidence="2">2.7.13.3</ecNumber>
    </recommendedName>
</protein>
<evidence type="ECO:0000256" key="4">
    <source>
        <dbReference type="ARBA" id="ARBA00022777"/>
    </source>
</evidence>
<keyword evidence="8" id="KW-0547">Nucleotide-binding</keyword>
<feature type="transmembrane region" description="Helical" evidence="6">
    <location>
        <begin position="122"/>
        <end position="138"/>
    </location>
</feature>
<keyword evidence="4" id="KW-0418">Kinase</keyword>
<keyword evidence="6" id="KW-0472">Membrane</keyword>
<dbReference type="CDD" id="cd16917">
    <property type="entry name" value="HATPase_UhpB-NarQ-NarX-like"/>
    <property type="match status" value="1"/>
</dbReference>